<feature type="signal peptide" evidence="1">
    <location>
        <begin position="1"/>
        <end position="19"/>
    </location>
</feature>
<dbReference type="RefSeq" id="XP_001258318.1">
    <property type="nucleotide sequence ID" value="XM_001258317.1"/>
</dbReference>
<feature type="chain" id="PRO_5002634523" evidence="1">
    <location>
        <begin position="20"/>
        <end position="328"/>
    </location>
</feature>
<dbReference type="OrthoDB" id="4726568at2759"/>
<protein>
    <submittedName>
        <fullName evidence="2">Uncharacterized protein</fullName>
    </submittedName>
</protein>
<evidence type="ECO:0000313" key="2">
    <source>
        <dbReference type="EMBL" id="EAW16421.1"/>
    </source>
</evidence>
<evidence type="ECO:0000313" key="3">
    <source>
        <dbReference type="Proteomes" id="UP000006702"/>
    </source>
</evidence>
<keyword evidence="3" id="KW-1185">Reference proteome</keyword>
<accession>A1DNQ0</accession>
<gene>
    <name evidence="2" type="ORF">NFIA_057710</name>
</gene>
<evidence type="ECO:0000256" key="1">
    <source>
        <dbReference type="SAM" id="SignalP"/>
    </source>
</evidence>
<dbReference type="Proteomes" id="UP000006702">
    <property type="component" value="Unassembled WGS sequence"/>
</dbReference>
<dbReference type="AlphaFoldDB" id="A1DNQ0"/>
<dbReference type="HOGENOM" id="CLU_059020_0_0_1"/>
<proteinExistence type="predicted"/>
<dbReference type="VEuPathDB" id="FungiDB:NFIA_057710"/>
<dbReference type="EMBL" id="DS027698">
    <property type="protein sequence ID" value="EAW16421.1"/>
    <property type="molecule type" value="Genomic_DNA"/>
</dbReference>
<sequence length="328" mass="36254">MKDQLILVSLLSMSHCGLAAPVMSEDVSLATLSQDVSDDELHSIAIRTPNEAHTVKTHLENRAFSCSPLNDQLIRVIKDTTAQLAFLNMGAHFAAEVCEHYHFDNCAWWISHIQWAINSIFAIAAARGRVNGADGVSMDQELQSIDVRSLSDASYADTIKEWLHDERFNFETVEDVDVLTLTHQKRSNDEPGLVHRAIVRGIKQEGYTHEVAFNFYSNGGTVLHLGAANQTLAADPSNLRKRAGLGHEGFKISFTTRQGAALTVAEQNEMARSIASDWAQRVFATEDYIGLVKDGHKADFYYRIIPEVLGFGLNYESVDVCGGMASLL</sequence>
<reference evidence="3" key="1">
    <citation type="journal article" date="2008" name="PLoS Genet.">
        <title>Genomic islands in the pathogenic filamentous fungus Aspergillus fumigatus.</title>
        <authorList>
            <person name="Fedorova N.D."/>
            <person name="Khaldi N."/>
            <person name="Joardar V.S."/>
            <person name="Maiti R."/>
            <person name="Amedeo P."/>
            <person name="Anderson M.J."/>
            <person name="Crabtree J."/>
            <person name="Silva J.C."/>
            <person name="Badger J.H."/>
            <person name="Albarraq A."/>
            <person name="Angiuoli S."/>
            <person name="Bussey H."/>
            <person name="Bowyer P."/>
            <person name="Cotty P.J."/>
            <person name="Dyer P.S."/>
            <person name="Egan A."/>
            <person name="Galens K."/>
            <person name="Fraser-Liggett C.M."/>
            <person name="Haas B.J."/>
            <person name="Inman J.M."/>
            <person name="Kent R."/>
            <person name="Lemieux S."/>
            <person name="Malavazi I."/>
            <person name="Orvis J."/>
            <person name="Roemer T."/>
            <person name="Ronning C.M."/>
            <person name="Sundaram J.P."/>
            <person name="Sutton G."/>
            <person name="Turner G."/>
            <person name="Venter J.C."/>
            <person name="White O.R."/>
            <person name="Whitty B.R."/>
            <person name="Youngman P."/>
            <person name="Wolfe K.H."/>
            <person name="Goldman G.H."/>
            <person name="Wortman J.R."/>
            <person name="Jiang B."/>
            <person name="Denning D.W."/>
            <person name="Nierman W.C."/>
        </authorList>
    </citation>
    <scope>NUCLEOTIDE SEQUENCE [LARGE SCALE GENOMIC DNA]</scope>
    <source>
        <strain evidence="3">ATCC 1020 / DSM 3700 / CBS 544.65 / FGSC A1164 / JCM 1740 / NRRL 181 / WB 181</strain>
    </source>
</reference>
<organism evidence="2 3">
    <name type="scientific">Neosartorya fischeri (strain ATCC 1020 / DSM 3700 / CBS 544.65 / FGSC A1164 / JCM 1740 / NRRL 181 / WB 181)</name>
    <name type="common">Aspergillus fischerianus</name>
    <dbReference type="NCBI Taxonomy" id="331117"/>
    <lineage>
        <taxon>Eukaryota</taxon>
        <taxon>Fungi</taxon>
        <taxon>Dikarya</taxon>
        <taxon>Ascomycota</taxon>
        <taxon>Pezizomycotina</taxon>
        <taxon>Eurotiomycetes</taxon>
        <taxon>Eurotiomycetidae</taxon>
        <taxon>Eurotiales</taxon>
        <taxon>Aspergillaceae</taxon>
        <taxon>Aspergillus</taxon>
        <taxon>Aspergillus subgen. Fumigati</taxon>
    </lineage>
</organism>
<name>A1DNQ0_NEOFI</name>
<dbReference type="GeneID" id="4584834"/>
<keyword evidence="1" id="KW-0732">Signal</keyword>
<dbReference type="KEGG" id="nfi:NFIA_057710"/>
<dbReference type="eggNOG" id="ENOG502SKWZ">
    <property type="taxonomic scope" value="Eukaryota"/>
</dbReference>